<evidence type="ECO:0000313" key="2">
    <source>
        <dbReference type="EMBL" id="HIY60791.1"/>
    </source>
</evidence>
<keyword evidence="1" id="KW-1133">Transmembrane helix</keyword>
<name>A0A9D2C7T2_9FIRM</name>
<reference evidence="2" key="2">
    <citation type="submission" date="2021-04" db="EMBL/GenBank/DDBJ databases">
        <authorList>
            <person name="Gilroy R."/>
        </authorList>
    </citation>
    <scope>NUCLEOTIDE SEQUENCE</scope>
    <source>
        <strain evidence="2">ChiSxjej3B15-24422</strain>
    </source>
</reference>
<dbReference type="AlphaFoldDB" id="A0A9D2C7T2"/>
<dbReference type="Proteomes" id="UP000824007">
    <property type="component" value="Unassembled WGS sequence"/>
</dbReference>
<organism evidence="2 3">
    <name type="scientific">Candidatus Eisenbergiella pullistercoris</name>
    <dbReference type="NCBI Taxonomy" id="2838555"/>
    <lineage>
        <taxon>Bacteria</taxon>
        <taxon>Bacillati</taxon>
        <taxon>Bacillota</taxon>
        <taxon>Clostridia</taxon>
        <taxon>Lachnospirales</taxon>
        <taxon>Lachnospiraceae</taxon>
        <taxon>Eisenbergiella</taxon>
    </lineage>
</organism>
<evidence type="ECO:0000256" key="1">
    <source>
        <dbReference type="SAM" id="Phobius"/>
    </source>
</evidence>
<proteinExistence type="predicted"/>
<keyword evidence="1" id="KW-0812">Transmembrane</keyword>
<feature type="transmembrane region" description="Helical" evidence="1">
    <location>
        <begin position="110"/>
        <end position="129"/>
    </location>
</feature>
<feature type="transmembrane region" description="Helical" evidence="1">
    <location>
        <begin position="49"/>
        <end position="68"/>
    </location>
</feature>
<comment type="caution">
    <text evidence="2">The sequence shown here is derived from an EMBL/GenBank/DDBJ whole genome shotgun (WGS) entry which is preliminary data.</text>
</comment>
<feature type="transmembrane region" description="Helical" evidence="1">
    <location>
        <begin position="21"/>
        <end position="43"/>
    </location>
</feature>
<dbReference type="PANTHER" id="PTHR36832">
    <property type="entry name" value="SLR1174 PROTEIN-RELATED"/>
    <property type="match status" value="1"/>
</dbReference>
<dbReference type="EMBL" id="DXDD01000108">
    <property type="protein sequence ID" value="HIY60791.1"/>
    <property type="molecule type" value="Genomic_DNA"/>
</dbReference>
<dbReference type="PANTHER" id="PTHR36832:SF1">
    <property type="entry name" value="SLR1174 PROTEIN"/>
    <property type="match status" value="1"/>
</dbReference>
<feature type="transmembrane region" description="Helical" evidence="1">
    <location>
        <begin position="223"/>
        <end position="246"/>
    </location>
</feature>
<feature type="transmembrane region" description="Helical" evidence="1">
    <location>
        <begin position="149"/>
        <end position="169"/>
    </location>
</feature>
<protein>
    <submittedName>
        <fullName evidence="2">ABC-2 family transporter protein</fullName>
    </submittedName>
</protein>
<evidence type="ECO:0000313" key="3">
    <source>
        <dbReference type="Proteomes" id="UP000824007"/>
    </source>
</evidence>
<reference evidence="2" key="1">
    <citation type="journal article" date="2021" name="PeerJ">
        <title>Extensive microbial diversity within the chicken gut microbiome revealed by metagenomics and culture.</title>
        <authorList>
            <person name="Gilroy R."/>
            <person name="Ravi A."/>
            <person name="Getino M."/>
            <person name="Pursley I."/>
            <person name="Horton D.L."/>
            <person name="Alikhan N.F."/>
            <person name="Baker D."/>
            <person name="Gharbi K."/>
            <person name="Hall N."/>
            <person name="Watson M."/>
            <person name="Adriaenssens E.M."/>
            <person name="Foster-Nyarko E."/>
            <person name="Jarju S."/>
            <person name="Secka A."/>
            <person name="Antonio M."/>
            <person name="Oren A."/>
            <person name="Chaudhuri R.R."/>
            <person name="La Ragione R."/>
            <person name="Hildebrand F."/>
            <person name="Pallen M.J."/>
        </authorList>
    </citation>
    <scope>NUCLEOTIDE SEQUENCE</scope>
    <source>
        <strain evidence="2">ChiSxjej3B15-24422</strain>
    </source>
</reference>
<dbReference type="InterPro" id="IPR010390">
    <property type="entry name" value="ABC-2_transporter-like"/>
</dbReference>
<keyword evidence="1" id="KW-0472">Membrane</keyword>
<feature type="transmembrane region" description="Helical" evidence="1">
    <location>
        <begin position="181"/>
        <end position="203"/>
    </location>
</feature>
<gene>
    <name evidence="2" type="ORF">H9831_08950</name>
</gene>
<dbReference type="Pfam" id="PF06182">
    <property type="entry name" value="ABC2_membrane_6"/>
    <property type="match status" value="1"/>
</dbReference>
<sequence length="259" mass="29476">MRSMAFLTAAFKARLTYRSSAIFAAAGSIIDICIRLALWVYLYRNSRQMTEYMILYTILSSVISLFYINRIAQLIGDKITDGSITIDLMRPYPFIRAGYMQCLGELTADFLLKGLPVILIFSAALFRHADRIVARQLPAALLAVVMGHFLYMLIFTVIGMSAMVFLEIWAIQRIIRDIIKFLSGSFIPLSLFPDALFRVNQLLPFRFLFSFPLELMLNEWEASAMLENFGILAVWLLFFTGLAGALERRLIRKLVIQGG</sequence>
<accession>A0A9D2C7T2</accession>